<dbReference type="Proteomes" id="UP001150581">
    <property type="component" value="Unassembled WGS sequence"/>
</dbReference>
<sequence>MCCAITIHLWLIITLRKLDQTRRNERWYYIISFALAICLSASLATIPNSAYGLANRCMNASIPTPQYLAIRWGLYYSWFVVASLISILCMISVLRSAFRLTYTTHTHGRRHISTTEDYRSAVNARANGKRLRSLVFYTIAYPVISLVCNFPTLMQELLSTVLKKNMMGFSFAARLLLACEGTFLALTFFLYPAVLHSIRDITCIAVQYWIVEQEEFWWRKQSESKHLGDGHMLREDPNDMLMDKTDLRNFTSLCGRILHSILSKTSEGRRETSL</sequence>
<name>A0ACC1IVF2_9FUNG</name>
<reference evidence="1" key="1">
    <citation type="submission" date="2022-07" db="EMBL/GenBank/DDBJ databases">
        <title>Phylogenomic reconstructions and comparative analyses of Kickxellomycotina fungi.</title>
        <authorList>
            <person name="Reynolds N.K."/>
            <person name="Stajich J.E."/>
            <person name="Barry K."/>
            <person name="Grigoriev I.V."/>
            <person name="Crous P."/>
            <person name="Smith M.E."/>
        </authorList>
    </citation>
    <scope>NUCLEOTIDE SEQUENCE</scope>
    <source>
        <strain evidence="1">Benny 63K</strain>
    </source>
</reference>
<protein>
    <submittedName>
        <fullName evidence="1">Uncharacterized protein</fullName>
    </submittedName>
</protein>
<gene>
    <name evidence="1" type="ORF">LPJ66_000658</name>
</gene>
<dbReference type="EMBL" id="JANBPG010000021">
    <property type="protein sequence ID" value="KAJ1901633.1"/>
    <property type="molecule type" value="Genomic_DNA"/>
</dbReference>
<organism evidence="1 2">
    <name type="scientific">Kickxella alabastrina</name>
    <dbReference type="NCBI Taxonomy" id="61397"/>
    <lineage>
        <taxon>Eukaryota</taxon>
        <taxon>Fungi</taxon>
        <taxon>Fungi incertae sedis</taxon>
        <taxon>Zoopagomycota</taxon>
        <taxon>Kickxellomycotina</taxon>
        <taxon>Kickxellomycetes</taxon>
        <taxon>Kickxellales</taxon>
        <taxon>Kickxellaceae</taxon>
        <taxon>Kickxella</taxon>
    </lineage>
</organism>
<evidence type="ECO:0000313" key="2">
    <source>
        <dbReference type="Proteomes" id="UP001150581"/>
    </source>
</evidence>
<keyword evidence="2" id="KW-1185">Reference proteome</keyword>
<accession>A0ACC1IVF2</accession>
<evidence type="ECO:0000313" key="1">
    <source>
        <dbReference type="EMBL" id="KAJ1901633.1"/>
    </source>
</evidence>
<proteinExistence type="predicted"/>
<comment type="caution">
    <text evidence="1">The sequence shown here is derived from an EMBL/GenBank/DDBJ whole genome shotgun (WGS) entry which is preliminary data.</text>
</comment>